<dbReference type="NCBIfam" id="NF033788">
    <property type="entry name" value="HTH_metalloreg"/>
    <property type="match status" value="1"/>
</dbReference>
<name>A0A1H4Y5G0_9NOCA</name>
<dbReference type="InterPro" id="IPR051081">
    <property type="entry name" value="HTH_MetalResp_TranReg"/>
</dbReference>
<accession>A0A1H4Y5G0</accession>
<evidence type="ECO:0000256" key="1">
    <source>
        <dbReference type="ARBA" id="ARBA00023015"/>
    </source>
</evidence>
<dbReference type="EMBL" id="FNSV01000005">
    <property type="protein sequence ID" value="SED13129.1"/>
    <property type="molecule type" value="Genomic_DNA"/>
</dbReference>
<dbReference type="GO" id="GO:0003700">
    <property type="term" value="F:DNA-binding transcription factor activity"/>
    <property type="evidence" value="ECO:0007669"/>
    <property type="project" value="InterPro"/>
</dbReference>
<sequence>MESSTYIGKSRYSGTLVPVSELPDPDDLALVFKALSNPTRVRILQWLKDPDSFPPQLEPAEEVGVCLKHIQARAEVSQSTASQYMAALQSAGLVTSHRIGQWTHYRRNEDRISRLADHIRTEL</sequence>
<keyword evidence="3" id="KW-0804">Transcription</keyword>
<dbReference type="GO" id="GO:0003677">
    <property type="term" value="F:DNA binding"/>
    <property type="evidence" value="ECO:0007669"/>
    <property type="project" value="UniProtKB-KW"/>
</dbReference>
<dbReference type="PANTHER" id="PTHR33154">
    <property type="entry name" value="TRANSCRIPTIONAL REGULATOR, ARSR FAMILY"/>
    <property type="match status" value="1"/>
</dbReference>
<keyword evidence="6" id="KW-1185">Reference proteome</keyword>
<dbReference type="InterPro" id="IPR036388">
    <property type="entry name" value="WH-like_DNA-bd_sf"/>
</dbReference>
<dbReference type="SUPFAM" id="SSF46785">
    <property type="entry name" value="Winged helix' DNA-binding domain"/>
    <property type="match status" value="1"/>
</dbReference>
<dbReference type="Gene3D" id="1.10.10.10">
    <property type="entry name" value="Winged helix-like DNA-binding domain superfamily/Winged helix DNA-binding domain"/>
    <property type="match status" value="1"/>
</dbReference>
<evidence type="ECO:0000256" key="2">
    <source>
        <dbReference type="ARBA" id="ARBA00023125"/>
    </source>
</evidence>
<organism evidence="5 6">
    <name type="scientific">Rhodococcus koreensis</name>
    <dbReference type="NCBI Taxonomy" id="99653"/>
    <lineage>
        <taxon>Bacteria</taxon>
        <taxon>Bacillati</taxon>
        <taxon>Actinomycetota</taxon>
        <taxon>Actinomycetes</taxon>
        <taxon>Mycobacteriales</taxon>
        <taxon>Nocardiaceae</taxon>
        <taxon>Rhodococcus</taxon>
    </lineage>
</organism>
<evidence type="ECO:0000313" key="6">
    <source>
        <dbReference type="Proteomes" id="UP000183561"/>
    </source>
</evidence>
<protein>
    <submittedName>
        <fullName evidence="5">Transcriptional regulator, ArsR family</fullName>
    </submittedName>
</protein>
<dbReference type="SMART" id="SM00418">
    <property type="entry name" value="HTH_ARSR"/>
    <property type="match status" value="1"/>
</dbReference>
<feature type="domain" description="HTH arsR-type" evidence="4">
    <location>
        <begin position="20"/>
        <end position="123"/>
    </location>
</feature>
<evidence type="ECO:0000256" key="3">
    <source>
        <dbReference type="ARBA" id="ARBA00023163"/>
    </source>
</evidence>
<dbReference type="AlphaFoldDB" id="A0A1H4Y5G0"/>
<evidence type="ECO:0000259" key="4">
    <source>
        <dbReference type="PROSITE" id="PS50987"/>
    </source>
</evidence>
<dbReference type="PROSITE" id="PS50987">
    <property type="entry name" value="HTH_ARSR_2"/>
    <property type="match status" value="1"/>
</dbReference>
<dbReference type="PANTHER" id="PTHR33154:SF33">
    <property type="entry name" value="TRANSCRIPTIONAL REPRESSOR SDPR"/>
    <property type="match status" value="1"/>
</dbReference>
<dbReference type="InterPro" id="IPR001845">
    <property type="entry name" value="HTH_ArsR_DNA-bd_dom"/>
</dbReference>
<proteinExistence type="predicted"/>
<keyword evidence="2" id="KW-0238">DNA-binding</keyword>
<dbReference type="InterPro" id="IPR036390">
    <property type="entry name" value="WH_DNA-bd_sf"/>
</dbReference>
<reference evidence="6" key="1">
    <citation type="submission" date="2016-10" db="EMBL/GenBank/DDBJ databases">
        <authorList>
            <person name="Varghese N."/>
            <person name="Submissions S."/>
        </authorList>
    </citation>
    <scope>NUCLEOTIDE SEQUENCE [LARGE SCALE GENOMIC DNA]</scope>
    <source>
        <strain evidence="6">DSM 44498</strain>
    </source>
</reference>
<keyword evidence="1" id="KW-0805">Transcription regulation</keyword>
<evidence type="ECO:0000313" key="5">
    <source>
        <dbReference type="EMBL" id="SED13129.1"/>
    </source>
</evidence>
<dbReference type="CDD" id="cd00090">
    <property type="entry name" value="HTH_ARSR"/>
    <property type="match status" value="1"/>
</dbReference>
<dbReference type="Proteomes" id="UP000183561">
    <property type="component" value="Unassembled WGS sequence"/>
</dbReference>
<dbReference type="InterPro" id="IPR011991">
    <property type="entry name" value="ArsR-like_HTH"/>
</dbReference>
<gene>
    <name evidence="5" type="ORF">SAMN04490239_6944</name>
</gene>